<dbReference type="STRING" id="84521.SAMN04487994_10203"/>
<reference evidence="7 8" key="1">
    <citation type="submission" date="2017-09" db="EMBL/GenBank/DDBJ databases">
        <title>Bacterial strain isolated from the female urinary microbiota.</title>
        <authorList>
            <person name="Thomas-White K."/>
            <person name="Kumar N."/>
            <person name="Forster S."/>
            <person name="Putonti C."/>
            <person name="Lawley T."/>
            <person name="Wolfe A.J."/>
        </authorList>
    </citation>
    <scope>NUCLEOTIDE SEQUENCE [LARGE SCALE GENOMIC DNA]</scope>
    <source>
        <strain evidence="7 8">UMB0852</strain>
    </source>
</reference>
<evidence type="ECO:0000256" key="4">
    <source>
        <dbReference type="ARBA" id="ARBA00023136"/>
    </source>
</evidence>
<evidence type="ECO:0000256" key="3">
    <source>
        <dbReference type="ARBA" id="ARBA00022989"/>
    </source>
</evidence>
<keyword evidence="4 5" id="KW-0472">Membrane</keyword>
<proteinExistence type="predicted"/>
<dbReference type="PANTHER" id="PTHR42714">
    <property type="entry name" value="TRNA MODIFICATION GTPASE GTPBP3"/>
    <property type="match status" value="1"/>
</dbReference>
<dbReference type="GO" id="GO:0016020">
    <property type="term" value="C:membrane"/>
    <property type="evidence" value="ECO:0007669"/>
    <property type="project" value="UniProtKB-SubCell"/>
</dbReference>
<dbReference type="InterPro" id="IPR006073">
    <property type="entry name" value="GTP-bd"/>
</dbReference>
<evidence type="ECO:0000313" key="8">
    <source>
        <dbReference type="Proteomes" id="UP000235682"/>
    </source>
</evidence>
<dbReference type="Pfam" id="PF01926">
    <property type="entry name" value="MMR_HSR1"/>
    <property type="match status" value="1"/>
</dbReference>
<dbReference type="PANTHER" id="PTHR42714:SF2">
    <property type="entry name" value="TRNA MODIFICATION GTPASE GTPBP3, MITOCHONDRIAL"/>
    <property type="match status" value="1"/>
</dbReference>
<keyword evidence="3 5" id="KW-1133">Transmembrane helix</keyword>
<accession>A0A1G8LFQ5</accession>
<dbReference type="InterPro" id="IPR021147">
    <property type="entry name" value="DUF697"/>
</dbReference>
<dbReference type="AlphaFoldDB" id="A0A1G8LFQ5"/>
<dbReference type="OrthoDB" id="9255830at2"/>
<feature type="transmembrane region" description="Helical" evidence="5">
    <location>
        <begin position="283"/>
        <end position="304"/>
    </location>
</feature>
<comment type="subcellular location">
    <subcellularLocation>
        <location evidence="1">Membrane</location>
        <topology evidence="1">Multi-pass membrane protein</topology>
    </subcellularLocation>
</comment>
<keyword evidence="8" id="KW-1185">Reference proteome</keyword>
<dbReference type="EMBL" id="PNHE01000011">
    <property type="protein sequence ID" value="PMC58544.1"/>
    <property type="molecule type" value="Genomic_DNA"/>
</dbReference>
<dbReference type="GO" id="GO:0030488">
    <property type="term" value="P:tRNA methylation"/>
    <property type="evidence" value="ECO:0007669"/>
    <property type="project" value="TreeGrafter"/>
</dbReference>
<dbReference type="InterPro" id="IPR027417">
    <property type="entry name" value="P-loop_NTPase"/>
</dbReference>
<evidence type="ECO:0000256" key="5">
    <source>
        <dbReference type="SAM" id="Phobius"/>
    </source>
</evidence>
<evidence type="ECO:0000256" key="1">
    <source>
        <dbReference type="ARBA" id="ARBA00004141"/>
    </source>
</evidence>
<dbReference type="RefSeq" id="WP_092085212.1">
    <property type="nucleotide sequence ID" value="NZ_FNEL01000020.1"/>
</dbReference>
<dbReference type="Pfam" id="PF05128">
    <property type="entry name" value="DUF697"/>
    <property type="match status" value="1"/>
</dbReference>
<dbReference type="Gene3D" id="3.40.50.300">
    <property type="entry name" value="P-loop containing nucleotide triphosphate hydrolases"/>
    <property type="match status" value="1"/>
</dbReference>
<protein>
    <submittedName>
        <fullName evidence="7">DUF697 domain-containing protein</fullName>
    </submittedName>
</protein>
<dbReference type="GO" id="GO:0005525">
    <property type="term" value="F:GTP binding"/>
    <property type="evidence" value="ECO:0007669"/>
    <property type="project" value="InterPro"/>
</dbReference>
<evidence type="ECO:0000313" key="7">
    <source>
        <dbReference type="EMBL" id="PMC58544.1"/>
    </source>
</evidence>
<comment type="caution">
    <text evidence="7">The sequence shown here is derived from an EMBL/GenBank/DDBJ whole genome shotgun (WGS) entry which is preliminary data.</text>
</comment>
<organism evidence="7 8">
    <name type="scientific">Dolosicoccus paucivorans</name>
    <dbReference type="NCBI Taxonomy" id="84521"/>
    <lineage>
        <taxon>Bacteria</taxon>
        <taxon>Bacillati</taxon>
        <taxon>Bacillota</taxon>
        <taxon>Bacilli</taxon>
        <taxon>Lactobacillales</taxon>
        <taxon>Aerococcaceae</taxon>
        <taxon>Dolosicoccus</taxon>
    </lineage>
</organism>
<feature type="transmembrane region" description="Helical" evidence="5">
    <location>
        <begin position="310"/>
        <end position="339"/>
    </location>
</feature>
<sequence>MSIWNKLISKRVDKGLADDLLKKTQQEVDKMPPTNIIVAGKTGSGKSTLINALFREKIAETGVGAPVTQHIEKITKKGMPITLYDTKGLELTSKAQHEVLTSISDLIKDNKGTKDAIHLVYYTLNANMRRIEPYEEELISAIAKQVPVILVLTQAIGQEYYHFEEYLQKQNLPIKAIVPVLAKPYVLSEENVIPAFGLQGLIDITMAVLPQEAHASFINAQQVDLERKVTSARSWAKKYITTAFGVGFTPIPVADAAVLVPMQIGMLAHITSIFGLGLDKAQIVSLLAGIGGTSGATMLGKYIVSSAFKFFPGIGSVAGGAISGITAGSLTIALAYSYIEVLKQLARAEMMGRNIPLAELQTLMNKNFSDQLKEVNKFLPEKVKKEVLPEWLNSFLK</sequence>
<dbReference type="GO" id="GO:0005829">
    <property type="term" value="C:cytosol"/>
    <property type="evidence" value="ECO:0007669"/>
    <property type="project" value="TreeGrafter"/>
</dbReference>
<feature type="transmembrane region" description="Helical" evidence="5">
    <location>
        <begin position="256"/>
        <end position="276"/>
    </location>
</feature>
<feature type="domain" description="G" evidence="6">
    <location>
        <begin position="36"/>
        <end position="153"/>
    </location>
</feature>
<gene>
    <name evidence="7" type="ORF">CJ205_03745</name>
</gene>
<dbReference type="SUPFAM" id="SSF52540">
    <property type="entry name" value="P-loop containing nucleoside triphosphate hydrolases"/>
    <property type="match status" value="1"/>
</dbReference>
<keyword evidence="2 5" id="KW-0812">Transmembrane</keyword>
<name>A0A1G8LFQ5_9LACT</name>
<dbReference type="Proteomes" id="UP000235682">
    <property type="component" value="Unassembled WGS sequence"/>
</dbReference>
<dbReference type="GO" id="GO:0002098">
    <property type="term" value="P:tRNA wobble uridine modification"/>
    <property type="evidence" value="ECO:0007669"/>
    <property type="project" value="TreeGrafter"/>
</dbReference>
<evidence type="ECO:0000256" key="2">
    <source>
        <dbReference type="ARBA" id="ARBA00022692"/>
    </source>
</evidence>
<evidence type="ECO:0000259" key="6">
    <source>
        <dbReference type="Pfam" id="PF01926"/>
    </source>
</evidence>